<dbReference type="Pfam" id="PF13439">
    <property type="entry name" value="Glyco_transf_4"/>
    <property type="match status" value="1"/>
</dbReference>
<dbReference type="AlphaFoldDB" id="A0A1H7ZPB1"/>
<dbReference type="RefSeq" id="WP_075009708.1">
    <property type="nucleotide sequence ID" value="NZ_FOAP01000019.1"/>
</dbReference>
<dbReference type="OrthoDB" id="9801609at2"/>
<evidence type="ECO:0000256" key="1">
    <source>
        <dbReference type="ARBA" id="ARBA00022676"/>
    </source>
</evidence>
<protein>
    <submittedName>
        <fullName evidence="5">Glycosyltransferase involved in cell wall bisynthesis</fullName>
    </submittedName>
</protein>
<evidence type="ECO:0000313" key="5">
    <source>
        <dbReference type="EMBL" id="SEM59267.1"/>
    </source>
</evidence>
<feature type="domain" description="Glycosyltransferase subfamily 4-like N-terminal" evidence="4">
    <location>
        <begin position="26"/>
        <end position="176"/>
    </location>
</feature>
<sequence length="387" mass="42186">MSGPDAGSSPPRSRDTVLHVHSGNLYGGVESFLRTLAREQRGAPGPTHAFALCFEGRMSQELREAGASVSVLGGARVSRPWSVWRARGALAELLRRERYSAVVCHSPWSQAIFGPVVRSAGLPLVFFQHDALEGKHWLERWARVTPPDLSISNSRFTAGTLRNVYPHIPGKVRYLPVVPPVSVSSGEERARVRAELGTGANDVVIIQACRMEAWKGHRLLLEALGRLRQVPGWVLWVAGGAQRPYEARYLEGLEALASELGIRERVRFLGQRSDVPRLLRAADIHCQPNLGPEPFGIAFIEALQARLPVVTTAMGGPLEIVDSSCGVLVAPEPEPLAEALRRLMAAPEERQRLGAAGPARATALCEPNVFFQGLAEDFQSLAARGHR</sequence>
<dbReference type="Pfam" id="PF00534">
    <property type="entry name" value="Glycos_transf_1"/>
    <property type="match status" value="1"/>
</dbReference>
<dbReference type="EMBL" id="FOAP01000019">
    <property type="protein sequence ID" value="SEM59267.1"/>
    <property type="molecule type" value="Genomic_DNA"/>
</dbReference>
<dbReference type="InterPro" id="IPR028098">
    <property type="entry name" value="Glyco_trans_4-like_N"/>
</dbReference>
<evidence type="ECO:0000259" key="4">
    <source>
        <dbReference type="Pfam" id="PF13439"/>
    </source>
</evidence>
<reference evidence="6" key="1">
    <citation type="submission" date="2016-10" db="EMBL/GenBank/DDBJ databases">
        <authorList>
            <person name="Varghese N."/>
            <person name="Submissions S."/>
        </authorList>
    </citation>
    <scope>NUCLEOTIDE SEQUENCE [LARGE SCALE GENOMIC DNA]</scope>
    <source>
        <strain evidence="6">DSM 17044</strain>
    </source>
</reference>
<dbReference type="PANTHER" id="PTHR12526:SF510">
    <property type="entry name" value="D-INOSITOL 3-PHOSPHATE GLYCOSYLTRANSFERASE"/>
    <property type="match status" value="1"/>
</dbReference>
<dbReference type="Gene3D" id="3.40.50.2000">
    <property type="entry name" value="Glycogen Phosphorylase B"/>
    <property type="match status" value="2"/>
</dbReference>
<dbReference type="GO" id="GO:0016757">
    <property type="term" value="F:glycosyltransferase activity"/>
    <property type="evidence" value="ECO:0007669"/>
    <property type="project" value="UniProtKB-KW"/>
</dbReference>
<dbReference type="PANTHER" id="PTHR12526">
    <property type="entry name" value="GLYCOSYLTRANSFERASE"/>
    <property type="match status" value="1"/>
</dbReference>
<accession>A0A1H7ZPB1</accession>
<evidence type="ECO:0000259" key="3">
    <source>
        <dbReference type="Pfam" id="PF00534"/>
    </source>
</evidence>
<feature type="domain" description="Glycosyl transferase family 1" evidence="3">
    <location>
        <begin position="191"/>
        <end position="358"/>
    </location>
</feature>
<proteinExistence type="predicted"/>
<keyword evidence="6" id="KW-1185">Reference proteome</keyword>
<name>A0A1H7ZPB1_STIAU</name>
<gene>
    <name evidence="5" type="ORF">SAMN05444354_11952</name>
</gene>
<dbReference type="Proteomes" id="UP000182719">
    <property type="component" value="Unassembled WGS sequence"/>
</dbReference>
<evidence type="ECO:0000256" key="2">
    <source>
        <dbReference type="ARBA" id="ARBA00022679"/>
    </source>
</evidence>
<organism evidence="5 6">
    <name type="scientific">Stigmatella aurantiaca</name>
    <dbReference type="NCBI Taxonomy" id="41"/>
    <lineage>
        <taxon>Bacteria</taxon>
        <taxon>Pseudomonadati</taxon>
        <taxon>Myxococcota</taxon>
        <taxon>Myxococcia</taxon>
        <taxon>Myxococcales</taxon>
        <taxon>Cystobacterineae</taxon>
        <taxon>Archangiaceae</taxon>
        <taxon>Stigmatella</taxon>
    </lineage>
</organism>
<keyword evidence="1" id="KW-0328">Glycosyltransferase</keyword>
<evidence type="ECO:0000313" key="6">
    <source>
        <dbReference type="Proteomes" id="UP000182719"/>
    </source>
</evidence>
<dbReference type="SUPFAM" id="SSF53756">
    <property type="entry name" value="UDP-Glycosyltransferase/glycogen phosphorylase"/>
    <property type="match status" value="1"/>
</dbReference>
<dbReference type="InterPro" id="IPR001296">
    <property type="entry name" value="Glyco_trans_1"/>
</dbReference>
<keyword evidence="2 5" id="KW-0808">Transferase</keyword>